<dbReference type="Gene3D" id="2.130.10.10">
    <property type="entry name" value="YVTN repeat-like/Quinoprotein amine dehydrogenase"/>
    <property type="match status" value="2"/>
</dbReference>
<dbReference type="GO" id="GO:0000922">
    <property type="term" value="C:spindle pole"/>
    <property type="evidence" value="ECO:0007669"/>
    <property type="project" value="TreeGrafter"/>
</dbReference>
<dbReference type="GO" id="GO:0036064">
    <property type="term" value="C:ciliary basal body"/>
    <property type="evidence" value="ECO:0007669"/>
    <property type="project" value="TreeGrafter"/>
</dbReference>
<keyword evidence="1" id="KW-0175">Coiled coil</keyword>
<dbReference type="GO" id="GO:0007020">
    <property type="term" value="P:microtubule nucleation"/>
    <property type="evidence" value="ECO:0007669"/>
    <property type="project" value="TreeGrafter"/>
</dbReference>
<dbReference type="SUPFAM" id="SSF50978">
    <property type="entry name" value="WD40 repeat-like"/>
    <property type="match status" value="1"/>
</dbReference>
<keyword evidence="3" id="KW-1185">Reference proteome</keyword>
<dbReference type="Proteomes" id="UP000838878">
    <property type="component" value="Chromosome 8"/>
</dbReference>
<dbReference type="OrthoDB" id="1602884at2759"/>
<feature type="non-terminal residue" evidence="2">
    <location>
        <position position="534"/>
    </location>
</feature>
<sequence>MYLSSVSSRLLLYDTNSWDLKKTYGCYDGVLRDISWSDDSKYILQVNSSGLIEILSPADHDVRSLQHISMKDTWSASFHRDGHRNVAVGTKSGGVKIWDTKNKTITKTFPAPSQPSCVNFLSYNAKNTSLAASMVNGDTVIYGLVSNIPVLTVKLTYSKSISAMKFHHESRSLLGLATDEGHMVLRDITTNKDKAFFENIHASPVSDFSFSLINKDVLLSSGYDKIIQVYDIRLQNVVSTVRTTYTLTSLAINVENQVALGTKNGYILIYDLRDLTSPFKVLKGHEEEVSKVAFQPARRKTLSNELSLREDVEATSLLTAQSPVRTRTSDMFFVNDTPPKPNLDMSGFGPENKADSFLVMLGLDKSNNDFDEDANKSTDFERKSDKHEIRYRQLEAEKNINKISTPLNSRTAENLGFPSPLCIPNGIEEKRSSTSNLTNIKQMFTNNNQAPNIDNNAVDELKDFIKLSLSYIAVDNKNYFLHIMMNLTKQKLFLEKQLAALNQQVQTLTQNQTALMEANRKLTLQVDQLKQNNF</sequence>
<evidence type="ECO:0000313" key="2">
    <source>
        <dbReference type="EMBL" id="CAH0729728.1"/>
    </source>
</evidence>
<dbReference type="EMBL" id="OV170228">
    <property type="protein sequence ID" value="CAH0729728.1"/>
    <property type="molecule type" value="Genomic_DNA"/>
</dbReference>
<reference evidence="2" key="1">
    <citation type="submission" date="2021-12" db="EMBL/GenBank/DDBJ databases">
        <authorList>
            <person name="Martin H S."/>
        </authorList>
    </citation>
    <scope>NUCLEOTIDE SEQUENCE</scope>
</reference>
<dbReference type="InterPro" id="IPR036322">
    <property type="entry name" value="WD40_repeat_dom_sf"/>
</dbReference>
<gene>
    <name evidence="2" type="ORF">BINO364_LOCUS14785</name>
</gene>
<dbReference type="PANTHER" id="PTHR44414:SF1">
    <property type="entry name" value="PROTEIN NEDD1"/>
    <property type="match status" value="1"/>
</dbReference>
<evidence type="ECO:0000313" key="3">
    <source>
        <dbReference type="Proteomes" id="UP000838878"/>
    </source>
</evidence>
<name>A0A8J9VTP6_9NEOP</name>
<dbReference type="InterPro" id="IPR052818">
    <property type="entry name" value="NEDD1_Spindle_Assembly"/>
</dbReference>
<dbReference type="AlphaFoldDB" id="A0A8J9VTP6"/>
<dbReference type="SMART" id="SM00320">
    <property type="entry name" value="WD40"/>
    <property type="match status" value="4"/>
</dbReference>
<proteinExistence type="predicted"/>
<protein>
    <recommendedName>
        <fullName evidence="4">Neural cell expressed developmentally down-regulated protein 1</fullName>
    </recommendedName>
</protein>
<dbReference type="PANTHER" id="PTHR44414">
    <property type="entry name" value="PROTEIN NEDD1"/>
    <property type="match status" value="1"/>
</dbReference>
<dbReference type="GO" id="GO:0005737">
    <property type="term" value="C:cytoplasm"/>
    <property type="evidence" value="ECO:0007669"/>
    <property type="project" value="TreeGrafter"/>
</dbReference>
<dbReference type="GO" id="GO:0000278">
    <property type="term" value="P:mitotic cell cycle"/>
    <property type="evidence" value="ECO:0007669"/>
    <property type="project" value="TreeGrafter"/>
</dbReference>
<dbReference type="InterPro" id="IPR001680">
    <property type="entry name" value="WD40_rpt"/>
</dbReference>
<evidence type="ECO:0008006" key="4">
    <source>
        <dbReference type="Google" id="ProtNLM"/>
    </source>
</evidence>
<dbReference type="InterPro" id="IPR015943">
    <property type="entry name" value="WD40/YVTN_repeat-like_dom_sf"/>
</dbReference>
<dbReference type="GO" id="GO:0043015">
    <property type="term" value="F:gamma-tubulin binding"/>
    <property type="evidence" value="ECO:0007669"/>
    <property type="project" value="TreeGrafter"/>
</dbReference>
<evidence type="ECO:0000256" key="1">
    <source>
        <dbReference type="SAM" id="Coils"/>
    </source>
</evidence>
<dbReference type="GO" id="GO:0005813">
    <property type="term" value="C:centrosome"/>
    <property type="evidence" value="ECO:0007669"/>
    <property type="project" value="TreeGrafter"/>
</dbReference>
<dbReference type="GO" id="GO:0005814">
    <property type="term" value="C:centriole"/>
    <property type="evidence" value="ECO:0007669"/>
    <property type="project" value="TreeGrafter"/>
</dbReference>
<accession>A0A8J9VTP6</accession>
<feature type="coiled-coil region" evidence="1">
    <location>
        <begin position="484"/>
        <end position="532"/>
    </location>
</feature>
<organism evidence="2 3">
    <name type="scientific">Brenthis ino</name>
    <name type="common">lesser marbled fritillary</name>
    <dbReference type="NCBI Taxonomy" id="405034"/>
    <lineage>
        <taxon>Eukaryota</taxon>
        <taxon>Metazoa</taxon>
        <taxon>Ecdysozoa</taxon>
        <taxon>Arthropoda</taxon>
        <taxon>Hexapoda</taxon>
        <taxon>Insecta</taxon>
        <taxon>Pterygota</taxon>
        <taxon>Neoptera</taxon>
        <taxon>Endopterygota</taxon>
        <taxon>Lepidoptera</taxon>
        <taxon>Glossata</taxon>
        <taxon>Ditrysia</taxon>
        <taxon>Papilionoidea</taxon>
        <taxon>Nymphalidae</taxon>
        <taxon>Heliconiinae</taxon>
        <taxon>Argynnini</taxon>
        <taxon>Brenthis</taxon>
    </lineage>
</organism>